<evidence type="ECO:0000256" key="8">
    <source>
        <dbReference type="SAM" id="Coils"/>
    </source>
</evidence>
<dbReference type="OrthoDB" id="1743261at2759"/>
<dbReference type="AlphaFoldDB" id="A0A3Q3NBP7"/>
<dbReference type="GeneTree" id="ENSGT00940000156252"/>
<dbReference type="Proteomes" id="UP000261660">
    <property type="component" value="Unplaced"/>
</dbReference>
<keyword evidence="4 7" id="KW-0238">DNA-binding</keyword>
<evidence type="ECO:0000256" key="5">
    <source>
        <dbReference type="ARBA" id="ARBA00023163"/>
    </source>
</evidence>
<comment type="similarity">
    <text evidence="2 7">Belongs to the E2F/DP family.</text>
</comment>
<accession>A0A3Q3NBP7</accession>
<dbReference type="InterPro" id="IPR036388">
    <property type="entry name" value="WH-like_DNA-bd_sf"/>
</dbReference>
<keyword evidence="3 7" id="KW-0805">Transcription regulation</keyword>
<feature type="domain" description="E2F/DP family winged-helix DNA-binding" evidence="9">
    <location>
        <begin position="24"/>
        <end position="90"/>
    </location>
</feature>
<dbReference type="InterPro" id="IPR037241">
    <property type="entry name" value="E2F-DP_heterodim"/>
</dbReference>
<dbReference type="Pfam" id="PF16421">
    <property type="entry name" value="E2F_CC-MB"/>
    <property type="match status" value="1"/>
</dbReference>
<sequence length="351" mass="39313">MNPEDSPLSPKGEAVLAEQILCQRSLKSLRLLATRFVKMLQEAEGGVVDIREAVSVLAVGKKRRIYDITNVLEGIGLIVKISKSHVKWRGAFPGESSPEFNSRLLELKSEVEDLEQKEHTLDQQKFWVEQSIRNTTEDCSHLTYVNHENVSDCFSDQTLLAVQAPLGTQLDVPIPKAVLNSPAKYQIHLKSINGPIDVVLLNKSSESSDRLVLPVPPPEDILQKAKSVMATSDETQSIISPFQASDNVQQITKPSWPSLEDFRHLLSSSLRNSEPQRTESSELRNLSGEMGNLLHPNKEKMRENLFAQLMSSEVFAPPLRLTPPPSELDYRFHLDENEGLCDLFDVPMLNA</sequence>
<dbReference type="SUPFAM" id="SSF144074">
    <property type="entry name" value="E2F-DP heterodimerization region"/>
    <property type="match status" value="1"/>
</dbReference>
<dbReference type="STRING" id="56723.ENSLBEP00000031545"/>
<evidence type="ECO:0000313" key="11">
    <source>
        <dbReference type="Proteomes" id="UP000261660"/>
    </source>
</evidence>
<evidence type="ECO:0000256" key="7">
    <source>
        <dbReference type="RuleBase" id="RU003796"/>
    </source>
</evidence>
<dbReference type="Gene3D" id="6.10.250.540">
    <property type="match status" value="1"/>
</dbReference>
<dbReference type="GO" id="GO:0046983">
    <property type="term" value="F:protein dimerization activity"/>
    <property type="evidence" value="ECO:0007669"/>
    <property type="project" value="InterPro"/>
</dbReference>
<dbReference type="CDD" id="cd14660">
    <property type="entry name" value="E2F_DD"/>
    <property type="match status" value="1"/>
</dbReference>
<dbReference type="InterPro" id="IPR032198">
    <property type="entry name" value="E2F_CC-MB"/>
</dbReference>
<reference evidence="10" key="1">
    <citation type="submission" date="2025-08" db="UniProtKB">
        <authorList>
            <consortium name="Ensembl"/>
        </authorList>
    </citation>
    <scope>IDENTIFICATION</scope>
</reference>
<evidence type="ECO:0000256" key="2">
    <source>
        <dbReference type="ARBA" id="ARBA00010940"/>
    </source>
</evidence>
<proteinExistence type="inferred from homology"/>
<dbReference type="InterPro" id="IPR036390">
    <property type="entry name" value="WH_DNA-bd_sf"/>
</dbReference>
<evidence type="ECO:0000313" key="10">
    <source>
        <dbReference type="Ensembl" id="ENSLBEP00000031545.1"/>
    </source>
</evidence>
<protein>
    <submittedName>
        <fullName evidence="10">E2F transcription factor 4</fullName>
    </submittedName>
</protein>
<comment type="subcellular location">
    <subcellularLocation>
        <location evidence="1 7">Nucleus</location>
    </subcellularLocation>
</comment>
<dbReference type="InParanoid" id="A0A3Q3NBP7"/>
<evidence type="ECO:0000259" key="9">
    <source>
        <dbReference type="SMART" id="SM01372"/>
    </source>
</evidence>
<dbReference type="GO" id="GO:0000981">
    <property type="term" value="F:DNA-binding transcription factor activity, RNA polymerase II-specific"/>
    <property type="evidence" value="ECO:0007669"/>
    <property type="project" value="TreeGrafter"/>
</dbReference>
<evidence type="ECO:0000256" key="4">
    <source>
        <dbReference type="ARBA" id="ARBA00023125"/>
    </source>
</evidence>
<keyword evidence="8" id="KW-0175">Coiled coil</keyword>
<dbReference type="FunFam" id="1.10.10.10:FF:000458">
    <property type="entry name" value="E2F-like (Mammalian transcription factor)"/>
    <property type="match status" value="1"/>
</dbReference>
<dbReference type="Gene3D" id="1.10.10.10">
    <property type="entry name" value="Winged helix-like DNA-binding domain superfamily/Winged helix DNA-binding domain"/>
    <property type="match status" value="1"/>
</dbReference>
<feature type="coiled-coil region" evidence="8">
    <location>
        <begin position="97"/>
        <end position="124"/>
    </location>
</feature>
<dbReference type="SMART" id="SM01372">
    <property type="entry name" value="E2F_TDP"/>
    <property type="match status" value="1"/>
</dbReference>
<dbReference type="SUPFAM" id="SSF46785">
    <property type="entry name" value="Winged helix' DNA-binding domain"/>
    <property type="match status" value="1"/>
</dbReference>
<evidence type="ECO:0000256" key="3">
    <source>
        <dbReference type="ARBA" id="ARBA00023015"/>
    </source>
</evidence>
<keyword evidence="11" id="KW-1185">Reference proteome</keyword>
<keyword evidence="6 7" id="KW-0539">Nucleus</keyword>
<dbReference type="InterPro" id="IPR015633">
    <property type="entry name" value="E2F"/>
</dbReference>
<dbReference type="PANTHER" id="PTHR12081:SF18">
    <property type="entry name" value="TRANSCRIPTION FACTOR E2F2-RELATED"/>
    <property type="match status" value="1"/>
</dbReference>
<evidence type="ECO:0000256" key="1">
    <source>
        <dbReference type="ARBA" id="ARBA00004123"/>
    </source>
</evidence>
<dbReference type="GO" id="GO:0000978">
    <property type="term" value="F:RNA polymerase II cis-regulatory region sequence-specific DNA binding"/>
    <property type="evidence" value="ECO:0007669"/>
    <property type="project" value="InterPro"/>
</dbReference>
<dbReference type="Ensembl" id="ENSLBET00000032971.1">
    <property type="protein sequence ID" value="ENSLBEP00000031545.1"/>
    <property type="gene ID" value="ENSLBEG00000023814.1"/>
</dbReference>
<dbReference type="GO" id="GO:0090575">
    <property type="term" value="C:RNA polymerase II transcription regulator complex"/>
    <property type="evidence" value="ECO:0007669"/>
    <property type="project" value="TreeGrafter"/>
</dbReference>
<dbReference type="InterPro" id="IPR003316">
    <property type="entry name" value="E2F_WHTH_DNA-bd_dom"/>
</dbReference>
<dbReference type="PANTHER" id="PTHR12081">
    <property type="entry name" value="TRANSCRIPTION FACTOR E2F"/>
    <property type="match status" value="1"/>
</dbReference>
<evidence type="ECO:0000256" key="6">
    <source>
        <dbReference type="ARBA" id="ARBA00023242"/>
    </source>
</evidence>
<reference evidence="10" key="2">
    <citation type="submission" date="2025-09" db="UniProtKB">
        <authorList>
            <consortium name="Ensembl"/>
        </authorList>
    </citation>
    <scope>IDENTIFICATION</scope>
</reference>
<keyword evidence="5 7" id="KW-0804">Transcription</keyword>
<organism evidence="10 11">
    <name type="scientific">Labrus bergylta</name>
    <name type="common">ballan wrasse</name>
    <dbReference type="NCBI Taxonomy" id="56723"/>
    <lineage>
        <taxon>Eukaryota</taxon>
        <taxon>Metazoa</taxon>
        <taxon>Chordata</taxon>
        <taxon>Craniata</taxon>
        <taxon>Vertebrata</taxon>
        <taxon>Euteleostomi</taxon>
        <taxon>Actinopterygii</taxon>
        <taxon>Neopterygii</taxon>
        <taxon>Teleostei</taxon>
        <taxon>Neoteleostei</taxon>
        <taxon>Acanthomorphata</taxon>
        <taxon>Eupercaria</taxon>
        <taxon>Labriformes</taxon>
        <taxon>Labridae</taxon>
        <taxon>Labrus</taxon>
    </lineage>
</organism>
<name>A0A3Q3NBP7_9LABR</name>
<dbReference type="Pfam" id="PF02319">
    <property type="entry name" value="WHD_E2F_TDP"/>
    <property type="match status" value="1"/>
</dbReference>